<reference evidence="1 2" key="1">
    <citation type="submission" date="2014-02" db="EMBL/GenBank/DDBJ databases">
        <title>Single nucleus genome sequencing reveals high similarity among nuclei of an endomycorrhizal fungus.</title>
        <authorList>
            <person name="Lin K."/>
            <person name="Geurts R."/>
            <person name="Zhang Z."/>
            <person name="Limpens E."/>
            <person name="Saunders D.G."/>
            <person name="Mu D."/>
            <person name="Pang E."/>
            <person name="Cao H."/>
            <person name="Cha H."/>
            <person name="Lin T."/>
            <person name="Zhou Q."/>
            <person name="Shang Y."/>
            <person name="Li Y."/>
            <person name="Ivanov S."/>
            <person name="Sharma T."/>
            <person name="Velzen R.V."/>
            <person name="Ruijter N.D."/>
            <person name="Aanen D.K."/>
            <person name="Win J."/>
            <person name="Kamoun S."/>
            <person name="Bisseling T."/>
            <person name="Huang S."/>
        </authorList>
    </citation>
    <scope>NUCLEOTIDE SEQUENCE [LARGE SCALE GENOMIC DNA]</scope>
    <source>
        <strain evidence="2">DAOM197198w</strain>
    </source>
</reference>
<dbReference type="OrthoDB" id="10313720at2759"/>
<dbReference type="AlphaFoldDB" id="A0A015M3B4"/>
<gene>
    <name evidence="1" type="ORF">RirG_004960</name>
</gene>
<sequence>MSKLNKDILFLIFEELQNDSKSLFSCLMVNRIWCETVIPILWRNPWCYDIDYSNKSYLFIIIASYLSDETKKILTRQGFRLQLVSYQSFLFDYLSFCRSINVKIIESIFTIKIYSYYHRISLQEEFYEHIIKKCPKFKYLDMKQIKIRIFSFPEARLRFESLSELECESSTDQSYFYSLADISQHIQRLIIINYSDTVKFGIAKLIEVQKNLKHFEFIDHYYCFNFFIMDSYKEIILALEKKADSINHLRIYFENHDFTLQKVLPKFHKLKTLTIHCKEFNVEQLKSGVYNDLEIFNIDYYNMNAAFIIIENNGRNLKKISIDFISYINVRIRIPCENFKYNTLILIRKIHENCPLIEYLSLIFSPSEQNFSEFEKLLKVCQNLKSLLLIIYTLETNEMILGKQVLNTLIKSAPTKLREIRFLNHIRFSSEALEEFLGNWKGLALSIITSDSLYNIKEYKKLIDKYKNDGVIEDFRCNRTMDLLI</sequence>
<evidence type="ECO:0000313" key="1">
    <source>
        <dbReference type="EMBL" id="EXX79501.1"/>
    </source>
</evidence>
<dbReference type="Proteomes" id="UP000022910">
    <property type="component" value="Unassembled WGS sequence"/>
</dbReference>
<proteinExistence type="predicted"/>
<dbReference type="Gene3D" id="3.80.10.10">
    <property type="entry name" value="Ribonuclease Inhibitor"/>
    <property type="match status" value="1"/>
</dbReference>
<name>A0A015M3B4_RHIIW</name>
<dbReference type="EMBL" id="JEMT01002991">
    <property type="protein sequence ID" value="EXX79501.1"/>
    <property type="molecule type" value="Genomic_DNA"/>
</dbReference>
<keyword evidence="2" id="KW-1185">Reference proteome</keyword>
<evidence type="ECO:0000313" key="2">
    <source>
        <dbReference type="Proteomes" id="UP000022910"/>
    </source>
</evidence>
<accession>A0A015M3B4</accession>
<comment type="caution">
    <text evidence="1">The sequence shown here is derived from an EMBL/GenBank/DDBJ whole genome shotgun (WGS) entry which is preliminary data.</text>
</comment>
<protein>
    <recommendedName>
        <fullName evidence="3">F-box domain-containing protein</fullName>
    </recommendedName>
</protein>
<dbReference type="HOGENOM" id="CLU_028913_8_1_1"/>
<dbReference type="SUPFAM" id="SSF52047">
    <property type="entry name" value="RNI-like"/>
    <property type="match status" value="1"/>
</dbReference>
<dbReference type="InterPro" id="IPR032675">
    <property type="entry name" value="LRR_dom_sf"/>
</dbReference>
<evidence type="ECO:0008006" key="3">
    <source>
        <dbReference type="Google" id="ProtNLM"/>
    </source>
</evidence>
<organism evidence="1 2">
    <name type="scientific">Rhizophagus irregularis (strain DAOM 197198w)</name>
    <name type="common">Glomus intraradices</name>
    <dbReference type="NCBI Taxonomy" id="1432141"/>
    <lineage>
        <taxon>Eukaryota</taxon>
        <taxon>Fungi</taxon>
        <taxon>Fungi incertae sedis</taxon>
        <taxon>Mucoromycota</taxon>
        <taxon>Glomeromycotina</taxon>
        <taxon>Glomeromycetes</taxon>
        <taxon>Glomerales</taxon>
        <taxon>Glomeraceae</taxon>
        <taxon>Rhizophagus</taxon>
    </lineage>
</organism>